<dbReference type="Gene3D" id="2.60.40.4100">
    <property type="entry name" value="Zona pellucida, ZP-C domain"/>
    <property type="match status" value="1"/>
</dbReference>
<dbReference type="PROSITE" id="PS51034">
    <property type="entry name" value="ZP_2"/>
    <property type="match status" value="1"/>
</dbReference>
<feature type="chain" id="PRO_5012317127" evidence="3">
    <location>
        <begin position="16"/>
        <end position="574"/>
    </location>
</feature>
<accession>A0A164UBZ2</accession>
<comment type="caution">
    <text evidence="5">The sequence shown here is derived from an EMBL/GenBank/DDBJ whole genome shotgun (WGS) entry which is preliminary data.</text>
</comment>
<keyword evidence="3" id="KW-0732">Signal</keyword>
<evidence type="ECO:0000313" key="5">
    <source>
        <dbReference type="EMBL" id="KZS11225.1"/>
    </source>
</evidence>
<dbReference type="InterPro" id="IPR056953">
    <property type="entry name" value="CUT_N"/>
</dbReference>
<dbReference type="SMART" id="SM00241">
    <property type="entry name" value="ZP"/>
    <property type="match status" value="1"/>
</dbReference>
<evidence type="ECO:0000259" key="4">
    <source>
        <dbReference type="PROSITE" id="PS51034"/>
    </source>
</evidence>
<organism evidence="5 6">
    <name type="scientific">Daphnia magna</name>
    <dbReference type="NCBI Taxonomy" id="35525"/>
    <lineage>
        <taxon>Eukaryota</taxon>
        <taxon>Metazoa</taxon>
        <taxon>Ecdysozoa</taxon>
        <taxon>Arthropoda</taxon>
        <taxon>Crustacea</taxon>
        <taxon>Branchiopoda</taxon>
        <taxon>Diplostraca</taxon>
        <taxon>Cladocera</taxon>
        <taxon>Anomopoda</taxon>
        <taxon>Daphniidae</taxon>
        <taxon>Daphnia</taxon>
    </lineage>
</organism>
<keyword evidence="2" id="KW-1133">Transmembrane helix</keyword>
<feature type="signal peptide" evidence="3">
    <location>
        <begin position="1"/>
        <end position="15"/>
    </location>
</feature>
<feature type="transmembrane region" description="Helical" evidence="2">
    <location>
        <begin position="517"/>
        <end position="545"/>
    </location>
</feature>
<dbReference type="OrthoDB" id="10068552at2759"/>
<dbReference type="AlphaFoldDB" id="A0A164UBZ2"/>
<sequence>MRIFLALFILGHALAGLPHGQLSAQINADKLKHHERLHPIVVQQKTPNVPGSGIRILRQQPAGYQYQQPTPSFFLPTQASNSVQTAVTLPQQFVPASTAPPPTFAPTYPTTAYLPPTSAPTTAAPPPPDVIIIEPIRPVTIPAFIAPATTAPATLPPVAVTQPSILSFPPRPTVGPVVVDPPAMNMALMPQLPTVQMAQIASLDVDCAKESMVVKIKFDRPFGGLIYSKGFHSNLDCHHVRYGTNSDSYVFTIRLDSCGSQWVDALASGGKAYLENVIIIQNEPGIQEIWDTSRSIRCFWEGSLEKTVSYAFNIDMLDTQIVSFSGDSATASMDIQIGKGPNAPSVNGLVKIGDTLTMVVAIEGDPGFDVQVQECIAHDGDRANAVTLTDKNGCVLKKKLMGPWQKTIETGRPGVSLVAFSFFQAFKFPDQMEVFLECNVELCKNGCDVCPEDASLFDIRNRNRRSINNSTAEVSDVRLRRSLRVISNEDIAYKPDSHSVVTLTTGNRLTNQEDVCMALSSFIVGLAVILIVLVVSCIMTALLCVKIRSATVGTESIYPPSSTYHAFSSSASKA</sequence>
<feature type="domain" description="ZP" evidence="4">
    <location>
        <begin position="206"/>
        <end position="457"/>
    </location>
</feature>
<dbReference type="InterPro" id="IPR001507">
    <property type="entry name" value="ZP_dom"/>
</dbReference>
<gene>
    <name evidence="5" type="ORF">APZ42_023962</name>
</gene>
<evidence type="ECO:0000256" key="1">
    <source>
        <dbReference type="ARBA" id="ARBA00023157"/>
    </source>
</evidence>
<dbReference type="Pfam" id="PF00100">
    <property type="entry name" value="Zona_pellucida"/>
    <property type="match status" value="1"/>
</dbReference>
<protein>
    <submittedName>
        <fullName evidence="5">Cypher</fullName>
    </submittedName>
</protein>
<keyword evidence="2" id="KW-0812">Transmembrane</keyword>
<dbReference type="Pfam" id="PF25057">
    <property type="entry name" value="CUT_N"/>
    <property type="match status" value="1"/>
</dbReference>
<dbReference type="EMBL" id="LRGB01001581">
    <property type="protein sequence ID" value="KZS11225.1"/>
    <property type="molecule type" value="Genomic_DNA"/>
</dbReference>
<dbReference type="InterPro" id="IPR055355">
    <property type="entry name" value="ZP-C"/>
</dbReference>
<keyword evidence="6" id="KW-1185">Reference proteome</keyword>
<evidence type="ECO:0000313" key="6">
    <source>
        <dbReference type="Proteomes" id="UP000076858"/>
    </source>
</evidence>
<evidence type="ECO:0000256" key="3">
    <source>
        <dbReference type="SAM" id="SignalP"/>
    </source>
</evidence>
<dbReference type="PANTHER" id="PTHR46560:SF4">
    <property type="entry name" value="DUSKY"/>
    <property type="match status" value="1"/>
</dbReference>
<dbReference type="STRING" id="35525.A0A164UBZ2"/>
<dbReference type="InterPro" id="IPR042235">
    <property type="entry name" value="ZP-C_dom"/>
</dbReference>
<keyword evidence="2" id="KW-0472">Membrane</keyword>
<keyword evidence="1" id="KW-1015">Disulfide bond</keyword>
<name>A0A164UBZ2_9CRUS</name>
<dbReference type="Proteomes" id="UP000076858">
    <property type="component" value="Unassembled WGS sequence"/>
</dbReference>
<evidence type="ECO:0000256" key="2">
    <source>
        <dbReference type="SAM" id="Phobius"/>
    </source>
</evidence>
<reference evidence="5 6" key="1">
    <citation type="submission" date="2016-03" db="EMBL/GenBank/DDBJ databases">
        <title>EvidentialGene: Evidence-directed Construction of Genes on Genomes.</title>
        <authorList>
            <person name="Gilbert D.G."/>
            <person name="Choi J.-H."/>
            <person name="Mockaitis K."/>
            <person name="Colbourne J."/>
            <person name="Pfrender M."/>
        </authorList>
    </citation>
    <scope>NUCLEOTIDE SEQUENCE [LARGE SCALE GENOMIC DNA]</scope>
    <source>
        <strain evidence="5 6">Xinb3</strain>
        <tissue evidence="5">Complete organism</tissue>
    </source>
</reference>
<proteinExistence type="predicted"/>
<dbReference type="PANTHER" id="PTHR46560">
    <property type="entry name" value="CYPHER, ISOFORM B"/>
    <property type="match status" value="1"/>
</dbReference>